<feature type="domain" description="MacB-like periplasmic core" evidence="9">
    <location>
        <begin position="21"/>
        <end position="154"/>
    </location>
</feature>
<dbReference type="PANTHER" id="PTHR30572:SF4">
    <property type="entry name" value="ABC TRANSPORTER PERMEASE YTRF"/>
    <property type="match status" value="1"/>
</dbReference>
<comment type="subcellular location">
    <subcellularLocation>
        <location evidence="1">Cell membrane</location>
        <topology evidence="1">Multi-pass membrane protein</topology>
    </subcellularLocation>
</comment>
<feature type="transmembrane region" description="Helical" evidence="7">
    <location>
        <begin position="361"/>
        <end position="387"/>
    </location>
</feature>
<dbReference type="PANTHER" id="PTHR30572">
    <property type="entry name" value="MEMBRANE COMPONENT OF TRANSPORTER-RELATED"/>
    <property type="match status" value="1"/>
</dbReference>
<evidence type="ECO:0000256" key="3">
    <source>
        <dbReference type="ARBA" id="ARBA00022692"/>
    </source>
</evidence>
<dbReference type="Pfam" id="PF02687">
    <property type="entry name" value="FtsX"/>
    <property type="match status" value="1"/>
</dbReference>
<evidence type="ECO:0000256" key="7">
    <source>
        <dbReference type="SAM" id="Phobius"/>
    </source>
</evidence>
<dbReference type="RefSeq" id="WP_214357623.1">
    <property type="nucleotide sequence ID" value="NZ_JAFEJS010000002.1"/>
</dbReference>
<dbReference type="Pfam" id="PF12704">
    <property type="entry name" value="MacB_PCD"/>
    <property type="match status" value="1"/>
</dbReference>
<name>A0ABS5UN35_9BIFI</name>
<evidence type="ECO:0000256" key="6">
    <source>
        <dbReference type="ARBA" id="ARBA00038076"/>
    </source>
</evidence>
<dbReference type="PROSITE" id="PS51257">
    <property type="entry name" value="PROKAR_LIPOPROTEIN"/>
    <property type="match status" value="1"/>
</dbReference>
<reference evidence="10 11" key="1">
    <citation type="journal article" date="2021" name="Environ. Microbiol.">
        <title>Genetic insights into the dark matter of the mammalian gut microbiota through targeted genome reconstruction.</title>
        <authorList>
            <person name="Lugli G.A."/>
            <person name="Alessandri G."/>
            <person name="Milani C."/>
            <person name="Viappiani A."/>
            <person name="Fontana F."/>
            <person name="Tarracchini C."/>
            <person name="Mancabelli L."/>
            <person name="Argentini C."/>
            <person name="Ruiz L."/>
            <person name="Margolles A."/>
            <person name="van Sinderen D."/>
            <person name="Turroni F."/>
            <person name="Ventura M."/>
        </authorList>
    </citation>
    <scope>NUCLEOTIDE SEQUENCE [LARGE SCALE GENOMIC DNA]</scope>
    <source>
        <strain evidence="10 11">MA2</strain>
    </source>
</reference>
<sequence length="525" mass="54784">MRFADILRLCVQNLFRRKSRTFLTVLGVIVGCCSIVLMVSFGQGINEQNEKMLTSMGDLSIVTVYTNGGGYGVGMSGPGSSSGSSESAKLDDKAVESFRSLAGVDGVTPVMTLPYTVTAKAGAGGRYIYDSVQIMGIDMSQFDKMGYKLKDGSKPVKDDQILAGEWVTYGFIDSLHNGATRTHADGGSCTYNEATGECEPDKDEEPFFDPLTTPLTLVSGANYVGDPYVQNLYGGGMSGAGSTGSTSGDSQTVSLDLKVTGVVTGDYNKGYATSDGLVMDLGAMKALIAKINATGSGASSSASSPASSSTSATNYDQVLVKASDLSQVPDVESQLKAMGYQTSSYEDIRKSLEDQSRAIQLILGGIGAVSLLVAAIGIANTMVMSVSERTREIGIMKALGCYVRDIRVMFLTEAGAIGFIGGVIGAALSALVSLGVNMVGMWLAGGSGSSFLGSGSGGSGGDLSFWTLLRDAVVGGEDVTRYSVIPWWLYLFAVLFATCIGLLFGFGPANKAVRIPALDAIRNDR</sequence>
<feature type="transmembrane region" description="Helical" evidence="7">
    <location>
        <begin position="21"/>
        <end position="42"/>
    </location>
</feature>
<keyword evidence="5 7" id="KW-0472">Membrane</keyword>
<feature type="transmembrane region" description="Helical" evidence="7">
    <location>
        <begin position="408"/>
        <end position="432"/>
    </location>
</feature>
<evidence type="ECO:0000313" key="10">
    <source>
        <dbReference type="EMBL" id="MBT1172335.1"/>
    </source>
</evidence>
<evidence type="ECO:0000256" key="5">
    <source>
        <dbReference type="ARBA" id="ARBA00023136"/>
    </source>
</evidence>
<feature type="transmembrane region" description="Helical" evidence="7">
    <location>
        <begin position="487"/>
        <end position="506"/>
    </location>
</feature>
<dbReference type="InterPro" id="IPR050250">
    <property type="entry name" value="Macrolide_Exporter_MacB"/>
</dbReference>
<dbReference type="InterPro" id="IPR003838">
    <property type="entry name" value="ABC3_permease_C"/>
</dbReference>
<dbReference type="EMBL" id="JAFEJS010000002">
    <property type="protein sequence ID" value="MBT1172335.1"/>
    <property type="molecule type" value="Genomic_DNA"/>
</dbReference>
<feature type="domain" description="ABC3 transporter permease C-terminal" evidence="8">
    <location>
        <begin position="366"/>
        <end position="516"/>
    </location>
</feature>
<keyword evidence="2" id="KW-1003">Cell membrane</keyword>
<gene>
    <name evidence="10" type="ORF">JS528_02950</name>
</gene>
<dbReference type="InterPro" id="IPR025857">
    <property type="entry name" value="MacB_PCD"/>
</dbReference>
<organism evidence="10 11">
    <name type="scientific">Bifidobacterium santillanense</name>
    <dbReference type="NCBI Taxonomy" id="2809028"/>
    <lineage>
        <taxon>Bacteria</taxon>
        <taxon>Bacillati</taxon>
        <taxon>Actinomycetota</taxon>
        <taxon>Actinomycetes</taxon>
        <taxon>Bifidobacteriales</taxon>
        <taxon>Bifidobacteriaceae</taxon>
        <taxon>Bifidobacterium</taxon>
    </lineage>
</organism>
<proteinExistence type="inferred from homology"/>
<evidence type="ECO:0000313" key="11">
    <source>
        <dbReference type="Proteomes" id="UP000773064"/>
    </source>
</evidence>
<dbReference type="Proteomes" id="UP000773064">
    <property type="component" value="Unassembled WGS sequence"/>
</dbReference>
<evidence type="ECO:0000256" key="1">
    <source>
        <dbReference type="ARBA" id="ARBA00004651"/>
    </source>
</evidence>
<evidence type="ECO:0000256" key="2">
    <source>
        <dbReference type="ARBA" id="ARBA00022475"/>
    </source>
</evidence>
<evidence type="ECO:0000259" key="8">
    <source>
        <dbReference type="Pfam" id="PF02687"/>
    </source>
</evidence>
<comment type="similarity">
    <text evidence="6">Belongs to the ABC-4 integral membrane protein family.</text>
</comment>
<evidence type="ECO:0000259" key="9">
    <source>
        <dbReference type="Pfam" id="PF12704"/>
    </source>
</evidence>
<evidence type="ECO:0000256" key="4">
    <source>
        <dbReference type="ARBA" id="ARBA00022989"/>
    </source>
</evidence>
<keyword evidence="11" id="KW-1185">Reference proteome</keyword>
<protein>
    <submittedName>
        <fullName evidence="10">ABC transporter permease</fullName>
    </submittedName>
</protein>
<accession>A0ABS5UN35</accession>
<keyword evidence="3 7" id="KW-0812">Transmembrane</keyword>
<keyword evidence="4 7" id="KW-1133">Transmembrane helix</keyword>
<comment type="caution">
    <text evidence="10">The sequence shown here is derived from an EMBL/GenBank/DDBJ whole genome shotgun (WGS) entry which is preliminary data.</text>
</comment>